<evidence type="ECO:0000259" key="2">
    <source>
        <dbReference type="Pfam" id="PF04909"/>
    </source>
</evidence>
<organism evidence="3 4">
    <name type="scientific">Gilvimarinus xylanilyticus</name>
    <dbReference type="NCBI Taxonomy" id="2944139"/>
    <lineage>
        <taxon>Bacteria</taxon>
        <taxon>Pseudomonadati</taxon>
        <taxon>Pseudomonadota</taxon>
        <taxon>Gammaproteobacteria</taxon>
        <taxon>Cellvibrionales</taxon>
        <taxon>Cellvibrionaceae</taxon>
        <taxon>Gilvimarinus</taxon>
    </lineage>
</organism>
<comment type="caution">
    <text evidence="3">The sequence shown here is derived from an EMBL/GenBank/DDBJ whole genome shotgun (WGS) entry which is preliminary data.</text>
</comment>
<evidence type="ECO:0000313" key="3">
    <source>
        <dbReference type="EMBL" id="MCP8900585.1"/>
    </source>
</evidence>
<reference evidence="3" key="2">
    <citation type="submission" date="2023-01" db="EMBL/GenBank/DDBJ databases">
        <title>Gilvimarinus xylanilyticus HB14 isolated from Caulerpa lentillifera aquaculture base in Hainan, China.</title>
        <authorList>
            <person name="Zhang Y.-J."/>
        </authorList>
    </citation>
    <scope>NUCLEOTIDE SEQUENCE</scope>
    <source>
        <strain evidence="3">HB14</strain>
    </source>
</reference>
<dbReference type="Gene3D" id="3.20.20.140">
    <property type="entry name" value="Metal-dependent hydrolases"/>
    <property type="match status" value="1"/>
</dbReference>
<dbReference type="AlphaFoldDB" id="A0A9X2KX36"/>
<dbReference type="Proteomes" id="UP001139319">
    <property type="component" value="Unassembled WGS sequence"/>
</dbReference>
<dbReference type="SUPFAM" id="SSF51556">
    <property type="entry name" value="Metallo-dependent hydrolases"/>
    <property type="match status" value="1"/>
</dbReference>
<accession>A0A9X2KX36</accession>
<dbReference type="PANTHER" id="PTHR43569">
    <property type="entry name" value="AMIDOHYDROLASE"/>
    <property type="match status" value="1"/>
</dbReference>
<name>A0A9X2KX36_9GAMM</name>
<comment type="similarity">
    <text evidence="1">Belongs to the metallo-dependent hydrolases superfamily.</text>
</comment>
<keyword evidence="4" id="KW-1185">Reference proteome</keyword>
<evidence type="ECO:0000313" key="4">
    <source>
        <dbReference type="Proteomes" id="UP001139319"/>
    </source>
</evidence>
<dbReference type="EMBL" id="JAMFTH010000005">
    <property type="protein sequence ID" value="MCP8900585.1"/>
    <property type="molecule type" value="Genomic_DNA"/>
</dbReference>
<feature type="domain" description="Amidohydrolase-related" evidence="2">
    <location>
        <begin position="7"/>
        <end position="276"/>
    </location>
</feature>
<dbReference type="RefSeq" id="WP_253968872.1">
    <property type="nucleotide sequence ID" value="NZ_JAMFTH010000005.1"/>
</dbReference>
<dbReference type="Pfam" id="PF04909">
    <property type="entry name" value="Amidohydro_2"/>
    <property type="match status" value="1"/>
</dbReference>
<gene>
    <name evidence="3" type="ORF">M6D89_14855</name>
</gene>
<reference evidence="3" key="1">
    <citation type="submission" date="2022-05" db="EMBL/GenBank/DDBJ databases">
        <authorList>
            <person name="Sun H.-N."/>
        </authorList>
    </citation>
    <scope>NUCLEOTIDE SEQUENCE</scope>
    <source>
        <strain evidence="3">HB14</strain>
    </source>
</reference>
<dbReference type="PANTHER" id="PTHR43569:SF2">
    <property type="entry name" value="AMIDOHYDROLASE-RELATED DOMAIN-CONTAINING PROTEIN"/>
    <property type="match status" value="1"/>
</dbReference>
<dbReference type="InterPro" id="IPR032466">
    <property type="entry name" value="Metal_Hydrolase"/>
</dbReference>
<sequence length="297" mass="32679">MSEFAIIDAHQHCWQLANTRWPTPDLATIYRDFGPPDFLAACAGGKVAGSVLVQSQPAAADTDYLLAQAEAHPHILGVVGWIDLAADDAPEQIARRAAHPAFCGVRPMLQALPDDAWIAGPQCDAGLEALAAHKLCFDALICSRHLPYIEQIAIRHPNLSIVLDHGAKPDIAAGQWHTWHQGLSRLAALPNVWCKLSGLITEARAGADMAAVQPYAEAILQLFGPRRVIWGSDWPVLNLATSYDQWLAYCKQLVQLFTKDSQAAILRDNAVAFYDLKTNKNKLFEQRHDDRNVSKQV</sequence>
<proteinExistence type="inferred from homology"/>
<dbReference type="InterPro" id="IPR006680">
    <property type="entry name" value="Amidohydro-rel"/>
</dbReference>
<dbReference type="InterPro" id="IPR052350">
    <property type="entry name" value="Metallo-dep_Lactonases"/>
</dbReference>
<evidence type="ECO:0000256" key="1">
    <source>
        <dbReference type="ARBA" id="ARBA00038310"/>
    </source>
</evidence>
<protein>
    <submittedName>
        <fullName evidence="3">Amidohydrolase family protein</fullName>
    </submittedName>
</protein>
<dbReference type="GO" id="GO:0016787">
    <property type="term" value="F:hydrolase activity"/>
    <property type="evidence" value="ECO:0007669"/>
    <property type="project" value="InterPro"/>
</dbReference>